<dbReference type="InterPro" id="IPR029414">
    <property type="entry name" value="Tricorn_PDZ"/>
</dbReference>
<name>A0A919EJS3_9GAMM</name>
<feature type="chain" id="PRO_5037479524" description="Tricorn protease homolog" evidence="10">
    <location>
        <begin position="21"/>
        <end position="1097"/>
    </location>
</feature>
<dbReference type="SUPFAM" id="SSF69304">
    <property type="entry name" value="Tricorn protease N-terminal domain"/>
    <property type="match status" value="1"/>
</dbReference>
<sequence length="1097" mass="123049">MKTLLTVAALGIISAFSANAEQETRLLRQPTISEDHISFIYGGDVWLADLKGNNVKRMTSTAAVETEPHFSPDGKTLAFSSNRQGQYSVYTVPINGGEPTRLTWHASDAMVKGWTPDGKSILFSSTRDTAPKSYHRLWTVPVSGGATSLVSSQWGFNGAYADNGKQLIIDRMSRWDTEWRNYRGGQNTPLVLLDTQTQEEVLLPNEKSVDIEPVWLKGKVYFLSDRDWVSNVWSYDPKSKKLEQLTEFKNADIKQLASNGKKLAFEQNGDLYTFDVKKRKASKLKININADFPWAETKWQNVSRNATNGSLSPSGKRALFEARGEIFTVPTEHGTTRNLTQDQTSADRAPIWSPNGDKIAWFSDQGEQGYQLLIQSQDGLGDIETISIGESKMAWEPQWSPDGKYIAFVDDDVRYRLIDLSSKTITTLDVGGNNLERGRTGLTWSPDSKWLSYGKQAANGFSQIYVWSLEQNKTQAITNPMANSISPAWDRDGKHFYFLASTDYGLDSGWANTSSMSADHEYAPYIINLTEKQDSPFALRSDEEKVKATPESKDEANSAEGKDDADNDQAENKPKKKGKKDKEVKVVIDFDNIERRIMPLPMPEGNYRFVMHGPKGHAFFAKRADGSRGLSLEKYSIKDRKAKSFISGVSSAVISADNKKLLVNAKNNWHVVDATKANAKLKKPLKLALETKLNRQQEWRQMFVEAWRYQRDYFYDPNMHGRDWNEVFSRYEPLVKHVKHRADLTYLLDMVNGELSVGHSFVYGGDHPKVEQRRAGLLGADLAPDQGFWQIQRIYTAESWNPKLKGPLDQPNVKVANNHYIVAINGEQLTAKDNPFKLLDGTKGKQITLTINDKPSTDDTWTVIVEPIGSENSLRQRTWVEDNRRLVDKLSDGKLAYVWVPNTSSPGFTSFNRYYFAQQDKMGAVIDERFNGGGLLDDYMVDLMNRELRAAITNEVPNGKPMLLPAGIKGPKVLLINELAGSGGDYFPWAFRQQKVGKLIGATTWGGVVKSSVHYPLVDGGRLTAPDNAVFDPINNEWVGENIGIAPDIFVYQDAKSLSQGKDPQLERAVQELMKQLAGKEAKTVKPPRFSTPAIKP</sequence>
<dbReference type="GO" id="GO:0006508">
    <property type="term" value="P:proteolysis"/>
    <property type="evidence" value="ECO:0007669"/>
    <property type="project" value="UniProtKB-UniRule"/>
</dbReference>
<dbReference type="InterPro" id="IPR029045">
    <property type="entry name" value="ClpP/crotonase-like_dom_sf"/>
</dbReference>
<dbReference type="EC" id="3.4.21.-" evidence="7"/>
<evidence type="ECO:0000259" key="11">
    <source>
        <dbReference type="SMART" id="SM00245"/>
    </source>
</evidence>
<gene>
    <name evidence="12" type="ORF">GCM10017161_16280</name>
</gene>
<dbReference type="Pfam" id="PF26549">
    <property type="entry name" value="Tricorn_N"/>
    <property type="match status" value="1"/>
</dbReference>
<comment type="subcellular location">
    <subcellularLocation>
        <location evidence="1 7">Cytoplasm</location>
    </subcellularLocation>
</comment>
<dbReference type="InterPro" id="IPR012393">
    <property type="entry name" value="Tricorn_protease"/>
</dbReference>
<dbReference type="Gene3D" id="2.120.10.60">
    <property type="entry name" value="Tricorn protease N-terminal domain"/>
    <property type="match status" value="1"/>
</dbReference>
<feature type="domain" description="Tail specific protease" evidence="11">
    <location>
        <begin position="844"/>
        <end position="1052"/>
    </location>
</feature>
<dbReference type="AlphaFoldDB" id="A0A919EJS3"/>
<dbReference type="Gene3D" id="2.30.42.10">
    <property type="match status" value="1"/>
</dbReference>
<keyword evidence="6 7" id="KW-0720">Serine protease</keyword>
<feature type="active site" description="Nucleophile" evidence="8">
    <location>
        <position position="982"/>
    </location>
</feature>
<comment type="similarity">
    <text evidence="2 7">Belongs to the peptidase S41B family.</text>
</comment>
<keyword evidence="13" id="KW-1185">Reference proteome</keyword>
<comment type="caution">
    <text evidence="12">The sequence shown here is derived from an EMBL/GenBank/DDBJ whole genome shotgun (WGS) entry which is preliminary data.</text>
</comment>
<organism evidence="12 13">
    <name type="scientific">Thalassotalea marina</name>
    <dbReference type="NCBI Taxonomy" id="1673741"/>
    <lineage>
        <taxon>Bacteria</taxon>
        <taxon>Pseudomonadati</taxon>
        <taxon>Pseudomonadota</taxon>
        <taxon>Gammaproteobacteria</taxon>
        <taxon>Alteromonadales</taxon>
        <taxon>Colwelliaceae</taxon>
        <taxon>Thalassotalea</taxon>
    </lineage>
</organism>
<dbReference type="Proteomes" id="UP000623842">
    <property type="component" value="Unassembled WGS sequence"/>
</dbReference>
<keyword evidence="4 7" id="KW-0645">Protease</keyword>
<dbReference type="Pfam" id="PF14684">
    <property type="entry name" value="Tricorn_C1"/>
    <property type="match status" value="1"/>
</dbReference>
<evidence type="ECO:0000256" key="2">
    <source>
        <dbReference type="ARBA" id="ARBA00008524"/>
    </source>
</evidence>
<keyword evidence="3 7" id="KW-0963">Cytoplasm</keyword>
<dbReference type="RefSeq" id="WP_189769085.1">
    <property type="nucleotide sequence ID" value="NZ_BNCK01000003.1"/>
</dbReference>
<evidence type="ECO:0000256" key="10">
    <source>
        <dbReference type="SAM" id="SignalP"/>
    </source>
</evidence>
<dbReference type="SMART" id="SM00245">
    <property type="entry name" value="TSPc"/>
    <property type="match status" value="1"/>
</dbReference>
<dbReference type="SUPFAM" id="SSF50156">
    <property type="entry name" value="PDZ domain-like"/>
    <property type="match status" value="1"/>
</dbReference>
<feature type="active site" description="Charge relay system" evidence="8">
    <location>
        <position position="759"/>
    </location>
</feature>
<dbReference type="PANTHER" id="PTHR43253">
    <property type="entry name" value="TRICORN PROTEASE HOMOLOG 2-RELATED"/>
    <property type="match status" value="1"/>
</dbReference>
<feature type="compositionally biased region" description="Basic and acidic residues" evidence="9">
    <location>
        <begin position="540"/>
        <end position="564"/>
    </location>
</feature>
<dbReference type="SUPFAM" id="SSF52096">
    <property type="entry name" value="ClpP/crotonase"/>
    <property type="match status" value="1"/>
</dbReference>
<feature type="active site" description="Charge relay system" evidence="8">
    <location>
        <position position="1041"/>
    </location>
</feature>
<evidence type="ECO:0000256" key="4">
    <source>
        <dbReference type="ARBA" id="ARBA00022670"/>
    </source>
</evidence>
<dbReference type="GO" id="GO:0005737">
    <property type="term" value="C:cytoplasm"/>
    <property type="evidence" value="ECO:0007669"/>
    <property type="project" value="UniProtKB-SubCell"/>
</dbReference>
<evidence type="ECO:0000256" key="8">
    <source>
        <dbReference type="PIRSR" id="PIRSR036421-1"/>
    </source>
</evidence>
<dbReference type="PANTHER" id="PTHR43253:SF1">
    <property type="entry name" value="TRICORN PROTEASE HOMOLOG 2-RELATED"/>
    <property type="match status" value="1"/>
</dbReference>
<dbReference type="CDD" id="cd07562">
    <property type="entry name" value="Peptidase_S41_TRI"/>
    <property type="match status" value="1"/>
</dbReference>
<dbReference type="InterPro" id="IPR028204">
    <property type="entry name" value="Tricorn_C1"/>
</dbReference>
<proteinExistence type="inferred from homology"/>
<dbReference type="GO" id="GO:0008236">
    <property type="term" value="F:serine-type peptidase activity"/>
    <property type="evidence" value="ECO:0007669"/>
    <property type="project" value="UniProtKB-UniRule"/>
</dbReference>
<dbReference type="InterPro" id="IPR036034">
    <property type="entry name" value="PDZ_sf"/>
</dbReference>
<dbReference type="Pfam" id="PF03572">
    <property type="entry name" value="Peptidase_S41"/>
    <property type="match status" value="1"/>
</dbReference>
<keyword evidence="5 7" id="KW-0378">Hydrolase</keyword>
<reference evidence="12" key="1">
    <citation type="journal article" date="2014" name="Int. J. Syst. Evol. Microbiol.">
        <title>Complete genome sequence of Corynebacterium casei LMG S-19264T (=DSM 44701T), isolated from a smear-ripened cheese.</title>
        <authorList>
            <consortium name="US DOE Joint Genome Institute (JGI-PGF)"/>
            <person name="Walter F."/>
            <person name="Albersmeier A."/>
            <person name="Kalinowski J."/>
            <person name="Ruckert C."/>
        </authorList>
    </citation>
    <scope>NUCLEOTIDE SEQUENCE</scope>
    <source>
        <strain evidence="12">KCTC 42731</strain>
    </source>
</reference>
<dbReference type="Pfam" id="PF14685">
    <property type="entry name" value="PDZ_Tricorn"/>
    <property type="match status" value="1"/>
</dbReference>
<comment type="function">
    <text evidence="7">Degrades oligopeptides.</text>
</comment>
<dbReference type="SUPFAM" id="SSF82171">
    <property type="entry name" value="DPP6 N-terminal domain-like"/>
    <property type="match status" value="1"/>
</dbReference>
<dbReference type="Pfam" id="PF26550">
    <property type="entry name" value="Tricorn_2nd"/>
    <property type="match status" value="1"/>
</dbReference>
<dbReference type="EMBL" id="BNCK01000003">
    <property type="protein sequence ID" value="GHF89208.1"/>
    <property type="molecule type" value="Genomic_DNA"/>
</dbReference>
<evidence type="ECO:0000256" key="7">
    <source>
        <dbReference type="PIRNR" id="PIRNR036421"/>
    </source>
</evidence>
<keyword evidence="10" id="KW-0732">Signal</keyword>
<dbReference type="InterPro" id="IPR005151">
    <property type="entry name" value="Tail-specific_protease"/>
</dbReference>
<evidence type="ECO:0000256" key="9">
    <source>
        <dbReference type="SAM" id="MobiDB-lite"/>
    </source>
</evidence>
<dbReference type="Gene3D" id="3.30.750.44">
    <property type="match status" value="1"/>
</dbReference>
<feature type="region of interest" description="Disordered" evidence="9">
    <location>
        <begin position="540"/>
        <end position="581"/>
    </location>
</feature>
<feature type="signal peptide" evidence="10">
    <location>
        <begin position="1"/>
        <end position="20"/>
    </location>
</feature>
<feature type="region of interest" description="Disordered" evidence="9">
    <location>
        <begin position="1078"/>
        <end position="1097"/>
    </location>
</feature>
<dbReference type="PIRSF" id="PIRSF036421">
    <property type="entry name" value="Tricorn_protease"/>
    <property type="match status" value="1"/>
</dbReference>
<dbReference type="InterPro" id="IPR015943">
    <property type="entry name" value="WD40/YVTN_repeat-like_dom_sf"/>
</dbReference>
<evidence type="ECO:0000313" key="12">
    <source>
        <dbReference type="EMBL" id="GHF89208.1"/>
    </source>
</evidence>
<dbReference type="Gene3D" id="2.130.10.10">
    <property type="entry name" value="YVTN repeat-like/Quinoprotein amine dehydrogenase"/>
    <property type="match status" value="1"/>
</dbReference>
<evidence type="ECO:0000256" key="5">
    <source>
        <dbReference type="ARBA" id="ARBA00022801"/>
    </source>
</evidence>
<evidence type="ECO:0000256" key="1">
    <source>
        <dbReference type="ARBA" id="ARBA00004496"/>
    </source>
</evidence>
<evidence type="ECO:0000313" key="13">
    <source>
        <dbReference type="Proteomes" id="UP000623842"/>
    </source>
</evidence>
<evidence type="ECO:0000256" key="6">
    <source>
        <dbReference type="ARBA" id="ARBA00022825"/>
    </source>
</evidence>
<reference evidence="12" key="2">
    <citation type="submission" date="2020-09" db="EMBL/GenBank/DDBJ databases">
        <authorList>
            <person name="Sun Q."/>
            <person name="Kim S."/>
        </authorList>
    </citation>
    <scope>NUCLEOTIDE SEQUENCE</scope>
    <source>
        <strain evidence="12">KCTC 42731</strain>
    </source>
</reference>
<accession>A0A919EJS3</accession>
<dbReference type="Gene3D" id="3.90.226.10">
    <property type="entry name" value="2-enoyl-CoA Hydratase, Chain A, domain 1"/>
    <property type="match status" value="1"/>
</dbReference>
<protein>
    <recommendedName>
        <fullName evidence="7">Tricorn protease homolog</fullName>
        <ecNumber evidence="7">3.4.21.-</ecNumber>
    </recommendedName>
</protein>
<evidence type="ECO:0000256" key="3">
    <source>
        <dbReference type="ARBA" id="ARBA00022490"/>
    </source>
</evidence>